<dbReference type="AlphaFoldDB" id="A0A6J4LP56"/>
<accession>A0A6J4LP56</accession>
<dbReference type="InterPro" id="IPR000182">
    <property type="entry name" value="GNAT_dom"/>
</dbReference>
<dbReference type="GO" id="GO:0016747">
    <property type="term" value="F:acyltransferase activity, transferring groups other than amino-acyl groups"/>
    <property type="evidence" value="ECO:0007669"/>
    <property type="project" value="InterPro"/>
</dbReference>
<sequence>MTTLTIASLDPFDESAMAAWHATYNAAASYQRSYAAPRALEEMRTQLQMENPGERLLGFTGVSGDRVVVTGTLSLSLKDNLEQAWLEVHTLPELRRNGHGSAMLSHLTAEAQAHGRCLLVTEVAYPYDARVDGSGHPDVEFLRNRGFELGIADVQRVLDLPADEALLEHLIAAAEPMHRDYEFRQFRGRVPEDIVETYGELVGSLLTESPMGDMEFEVQVMDRERIRAEEKISEASGRTKYTTVALADDGTAAAYTELVVARHTPEWAFQWGTLVRPDHRGHRLGVALKARNLLWLQRECSRPRLVRTYNAEVNTHMVAVNERMGFRPVERLGEFQRRVEPGW</sequence>
<name>A0A6J4LP56_9ACTN</name>
<organism evidence="4">
    <name type="scientific">uncultured Nocardioidaceae bacterium</name>
    <dbReference type="NCBI Taxonomy" id="253824"/>
    <lineage>
        <taxon>Bacteria</taxon>
        <taxon>Bacillati</taxon>
        <taxon>Actinomycetota</taxon>
        <taxon>Actinomycetes</taxon>
        <taxon>Propionibacteriales</taxon>
        <taxon>Nocardioidaceae</taxon>
        <taxon>environmental samples</taxon>
    </lineage>
</organism>
<feature type="domain" description="N-acetyltransferase" evidence="3">
    <location>
        <begin position="4"/>
        <end position="172"/>
    </location>
</feature>
<dbReference type="PROSITE" id="PS51186">
    <property type="entry name" value="GNAT"/>
    <property type="match status" value="2"/>
</dbReference>
<evidence type="ECO:0000313" key="4">
    <source>
        <dbReference type="EMBL" id="CAA9337564.1"/>
    </source>
</evidence>
<dbReference type="InterPro" id="IPR050832">
    <property type="entry name" value="Bact_Acetyltransf"/>
</dbReference>
<proteinExistence type="predicted"/>
<dbReference type="Gene3D" id="3.40.630.30">
    <property type="match status" value="1"/>
</dbReference>
<feature type="domain" description="N-acetyltransferase" evidence="3">
    <location>
        <begin position="181"/>
        <end position="343"/>
    </location>
</feature>
<dbReference type="EMBL" id="CADCUJ010000027">
    <property type="protein sequence ID" value="CAA9337564.1"/>
    <property type="molecule type" value="Genomic_DNA"/>
</dbReference>
<dbReference type="SUPFAM" id="SSF55729">
    <property type="entry name" value="Acyl-CoA N-acyltransferases (Nat)"/>
    <property type="match status" value="2"/>
</dbReference>
<reference evidence="4" key="1">
    <citation type="submission" date="2020-02" db="EMBL/GenBank/DDBJ databases">
        <authorList>
            <person name="Meier V. D."/>
        </authorList>
    </citation>
    <scope>NUCLEOTIDE SEQUENCE</scope>
    <source>
        <strain evidence="4">AVDCRST_MAG72</strain>
    </source>
</reference>
<dbReference type="InterPro" id="IPR016181">
    <property type="entry name" value="Acyl_CoA_acyltransferase"/>
</dbReference>
<dbReference type="Pfam" id="PF00583">
    <property type="entry name" value="Acetyltransf_1"/>
    <property type="match status" value="1"/>
</dbReference>
<keyword evidence="1" id="KW-0808">Transferase</keyword>
<evidence type="ECO:0000259" key="3">
    <source>
        <dbReference type="PROSITE" id="PS51186"/>
    </source>
</evidence>
<dbReference type="CDD" id="cd04301">
    <property type="entry name" value="NAT_SF"/>
    <property type="match status" value="1"/>
</dbReference>
<evidence type="ECO:0000256" key="2">
    <source>
        <dbReference type="ARBA" id="ARBA00023315"/>
    </source>
</evidence>
<gene>
    <name evidence="4" type="ORF">AVDCRST_MAG72-613</name>
</gene>
<dbReference type="PANTHER" id="PTHR43877">
    <property type="entry name" value="AMINOALKYLPHOSPHONATE N-ACETYLTRANSFERASE-RELATED-RELATED"/>
    <property type="match status" value="1"/>
</dbReference>
<protein>
    <recommendedName>
        <fullName evidence="3">N-acetyltransferase domain-containing protein</fullName>
    </recommendedName>
</protein>
<evidence type="ECO:0000256" key="1">
    <source>
        <dbReference type="ARBA" id="ARBA00022679"/>
    </source>
</evidence>
<keyword evidence="2" id="KW-0012">Acyltransferase</keyword>